<dbReference type="AlphaFoldDB" id="A0A2U2BHQ8"/>
<comment type="caution">
    <text evidence="2">The sequence shown here is derived from an EMBL/GenBank/DDBJ whole genome shotgun (WGS) entry which is preliminary data.</text>
</comment>
<dbReference type="RefSeq" id="WP_109089738.1">
    <property type="nucleotide sequence ID" value="NZ_QEXO01000004.1"/>
</dbReference>
<organism evidence="2 3">
    <name type="scientific">Alcaligenes faecalis</name>
    <dbReference type="NCBI Taxonomy" id="511"/>
    <lineage>
        <taxon>Bacteria</taxon>
        <taxon>Pseudomonadati</taxon>
        <taxon>Pseudomonadota</taxon>
        <taxon>Betaproteobacteria</taxon>
        <taxon>Burkholderiales</taxon>
        <taxon>Alcaligenaceae</taxon>
        <taxon>Alcaligenes</taxon>
    </lineage>
</organism>
<gene>
    <name evidence="2" type="ORF">DF183_17245</name>
</gene>
<feature type="region of interest" description="Disordered" evidence="1">
    <location>
        <begin position="237"/>
        <end position="259"/>
    </location>
</feature>
<evidence type="ECO:0000313" key="2">
    <source>
        <dbReference type="EMBL" id="PWE13539.1"/>
    </source>
</evidence>
<reference evidence="2 3" key="2">
    <citation type="submission" date="2018-05" db="EMBL/GenBank/DDBJ databases">
        <authorList>
            <person name="Lanie J.A."/>
            <person name="Ng W.-L."/>
            <person name="Kazmierczak K.M."/>
            <person name="Andrzejewski T.M."/>
            <person name="Davidsen T.M."/>
            <person name="Wayne K.J."/>
            <person name="Tettelin H."/>
            <person name="Glass J.I."/>
            <person name="Rusch D."/>
            <person name="Podicherti R."/>
            <person name="Tsui H.-C.T."/>
            <person name="Winkler M.E."/>
        </authorList>
    </citation>
    <scope>NUCLEOTIDE SEQUENCE [LARGE SCALE GENOMIC DNA]</scope>
    <source>
        <strain evidence="2 3">YBY</strain>
    </source>
</reference>
<proteinExistence type="predicted"/>
<evidence type="ECO:0000256" key="1">
    <source>
        <dbReference type="SAM" id="MobiDB-lite"/>
    </source>
</evidence>
<dbReference type="EMBL" id="QEXO01000004">
    <property type="protein sequence ID" value="PWE13539.1"/>
    <property type="molecule type" value="Genomic_DNA"/>
</dbReference>
<evidence type="ECO:0000313" key="3">
    <source>
        <dbReference type="Proteomes" id="UP000245216"/>
    </source>
</evidence>
<protein>
    <submittedName>
        <fullName evidence="2">Uncharacterized protein</fullName>
    </submittedName>
</protein>
<reference evidence="2 3" key="1">
    <citation type="submission" date="2018-05" db="EMBL/GenBank/DDBJ databases">
        <title>Genome Sequence of an Efficient Indole-Degrading Bacterium, Alcaligenes sp.YBY.</title>
        <authorList>
            <person name="Yang B."/>
        </authorList>
    </citation>
    <scope>NUCLEOTIDE SEQUENCE [LARGE SCALE GENOMIC DNA]</scope>
    <source>
        <strain evidence="2 3">YBY</strain>
    </source>
</reference>
<accession>A0A2U2BHQ8</accession>
<name>A0A2U2BHQ8_ALCFA</name>
<sequence length="259" mass="28470">MAFSTEQTYVVSGNLISATTKDTNTLSYEDFIHSNLLAQMGADKKLGSRFVDPAGWLSFFKNTVGNLFWNLSEQGTSTLKISAGTASITVLQILEQSFFKRLNQAQIDSATASIDLFDQLPEDDPAFILYNVKSHAQISAAAKAIKPPQKATYSVNLQISIAHTGSEIALCNVFFQTSQAVSDELFTQKFAIKDLIGNINVFYLKAQLSETNYGQIRQQVIEKLGENINTNILLVADNSETPSPPSPTEARSFIRSLKI</sequence>
<dbReference type="Proteomes" id="UP000245216">
    <property type="component" value="Unassembled WGS sequence"/>
</dbReference>